<feature type="domain" description="DUF2399" evidence="1">
    <location>
        <begin position="255"/>
        <end position="352"/>
    </location>
</feature>
<evidence type="ECO:0000313" key="4">
    <source>
        <dbReference type="Proteomes" id="UP000280935"/>
    </source>
</evidence>
<sequence>MIPNYLEEWARKSGPSKVLAEIRRRVEERKCGPRAKVKVPLTRAERSEVGEILDAAWAQGDQPVAMARLRAGLAQHGTELEDLLVALGGPLRDLPAERQSQREVRAEEVTEARRLLRELDPRVPDAVVTRCLTGPDILSRARAIRDVVAALTEENERLQVLAARLFRDAHALDRSRALGRAVARFLSGRNCHVGADGVALWKDPVEDAEAWRAAWARGGVVCDEVSTQVLVLNLPLVGAAAAATLASLRGEPVWLTLRSLRGGLRLAPGVEDVFVCENPSIVEAAADRYGDGSRALVCTFGVPSQAALDLLRVICAQATLHVHADEDAVGRRIVEGLLRLPGARRWRMDSATVRYEEELLAELLSDLG</sequence>
<organism evidence="3 4">
    <name type="scientific">Arachnia propionica</name>
    <dbReference type="NCBI Taxonomy" id="1750"/>
    <lineage>
        <taxon>Bacteria</taxon>
        <taxon>Bacillati</taxon>
        <taxon>Actinomycetota</taxon>
        <taxon>Actinomycetes</taxon>
        <taxon>Propionibacteriales</taxon>
        <taxon>Propionibacteriaceae</taxon>
        <taxon>Arachnia</taxon>
    </lineage>
</organism>
<dbReference type="InterPro" id="IPR024466">
    <property type="entry name" value="CHP02679_N"/>
</dbReference>
<feature type="domain" description="Conserved hypothetical protein CHP02679 N terminus" evidence="2">
    <location>
        <begin position="40"/>
        <end position="235"/>
    </location>
</feature>
<gene>
    <name evidence="3" type="ORF">EII35_14345</name>
</gene>
<evidence type="ECO:0000313" key="3">
    <source>
        <dbReference type="EMBL" id="RRD48109.1"/>
    </source>
</evidence>
<name>A0A3P1WNA8_9ACTN</name>
<reference evidence="3 4" key="1">
    <citation type="submission" date="2018-11" db="EMBL/GenBank/DDBJ databases">
        <title>Genomes From Bacteria Associated with the Canine Oral Cavity: a Test Case for Automated Genome-Based Taxonomic Assignment.</title>
        <authorList>
            <person name="Coil D.A."/>
            <person name="Jospin G."/>
            <person name="Darling A.E."/>
            <person name="Wallis C."/>
            <person name="Davis I.J."/>
            <person name="Harris S."/>
            <person name="Eisen J.A."/>
            <person name="Holcombe L.J."/>
            <person name="O'Flynn C."/>
        </authorList>
    </citation>
    <scope>NUCLEOTIDE SEQUENCE [LARGE SCALE GENOMIC DNA]</scope>
    <source>
        <strain evidence="3 4">OH2822_COT-296</strain>
    </source>
</reference>
<dbReference type="InterPro" id="IPR024465">
    <property type="entry name" value="DUF2399"/>
</dbReference>
<proteinExistence type="predicted"/>
<dbReference type="Proteomes" id="UP000280935">
    <property type="component" value="Unassembled WGS sequence"/>
</dbReference>
<evidence type="ECO:0000259" key="1">
    <source>
        <dbReference type="Pfam" id="PF09664"/>
    </source>
</evidence>
<accession>A0A3P1WNA8</accession>
<dbReference type="Pfam" id="PF09664">
    <property type="entry name" value="DUF2399"/>
    <property type="match status" value="1"/>
</dbReference>
<dbReference type="AlphaFoldDB" id="A0A3P1WNA8"/>
<dbReference type="RefSeq" id="WP_125229149.1">
    <property type="nucleotide sequence ID" value="NZ_RQYT01000054.1"/>
</dbReference>
<dbReference type="Pfam" id="PF11796">
    <property type="entry name" value="DUF3323"/>
    <property type="match status" value="1"/>
</dbReference>
<dbReference type="EMBL" id="RQYT01000054">
    <property type="protein sequence ID" value="RRD48109.1"/>
    <property type="molecule type" value="Genomic_DNA"/>
</dbReference>
<protein>
    <submittedName>
        <fullName evidence="3">DUF2399 domain-containing protein</fullName>
    </submittedName>
</protein>
<dbReference type="OrthoDB" id="8188786at2"/>
<comment type="caution">
    <text evidence="3">The sequence shown here is derived from an EMBL/GenBank/DDBJ whole genome shotgun (WGS) entry which is preliminary data.</text>
</comment>
<evidence type="ECO:0000259" key="2">
    <source>
        <dbReference type="Pfam" id="PF11796"/>
    </source>
</evidence>